<evidence type="ECO:0000313" key="4">
    <source>
        <dbReference type="EMBL" id="KAJ0395933.1"/>
    </source>
</evidence>
<dbReference type="InterPro" id="IPR009057">
    <property type="entry name" value="Homeodomain-like_sf"/>
</dbReference>
<feature type="region of interest" description="Disordered" evidence="1">
    <location>
        <begin position="1"/>
        <end position="31"/>
    </location>
</feature>
<feature type="domain" description="SANT" evidence="3">
    <location>
        <begin position="26"/>
        <end position="85"/>
    </location>
</feature>
<dbReference type="PANTHER" id="PTHR44042:SF67">
    <property type="entry name" value="MYB-LIKE PROTEIN I"/>
    <property type="match status" value="1"/>
</dbReference>
<dbReference type="InterPro" id="IPR017884">
    <property type="entry name" value="SANT_dom"/>
</dbReference>
<protein>
    <recommendedName>
        <fullName evidence="6">Myb-like domain-containing protein</fullName>
    </recommendedName>
</protein>
<gene>
    <name evidence="4" type="ORF">P43SY_009338</name>
</gene>
<feature type="region of interest" description="Disordered" evidence="1">
    <location>
        <begin position="397"/>
        <end position="422"/>
    </location>
</feature>
<dbReference type="Pfam" id="PF00249">
    <property type="entry name" value="Myb_DNA-binding"/>
    <property type="match status" value="2"/>
</dbReference>
<dbReference type="Proteomes" id="UP001209570">
    <property type="component" value="Unassembled WGS sequence"/>
</dbReference>
<dbReference type="PANTHER" id="PTHR44042">
    <property type="entry name" value="DUPLICATED HOMEODOMAIN-LIKE SUPERFAMILY PROTEIN-RELATED"/>
    <property type="match status" value="1"/>
</dbReference>
<name>A0AAD5Q4A9_PYTIN</name>
<feature type="compositionally biased region" description="Pro residues" evidence="1">
    <location>
        <begin position="8"/>
        <end position="22"/>
    </location>
</feature>
<evidence type="ECO:0000259" key="3">
    <source>
        <dbReference type="PROSITE" id="PS51293"/>
    </source>
</evidence>
<keyword evidence="5" id="KW-1185">Reference proteome</keyword>
<dbReference type="AlphaFoldDB" id="A0AAD5Q4A9"/>
<dbReference type="SMART" id="SM00717">
    <property type="entry name" value="SANT"/>
    <property type="match status" value="2"/>
</dbReference>
<feature type="domain" description="Myb-like" evidence="2">
    <location>
        <begin position="23"/>
        <end position="81"/>
    </location>
</feature>
<accession>A0AAD5Q4A9</accession>
<organism evidence="4 5">
    <name type="scientific">Pythium insidiosum</name>
    <name type="common">Pythiosis disease agent</name>
    <dbReference type="NCBI Taxonomy" id="114742"/>
    <lineage>
        <taxon>Eukaryota</taxon>
        <taxon>Sar</taxon>
        <taxon>Stramenopiles</taxon>
        <taxon>Oomycota</taxon>
        <taxon>Peronosporomycetes</taxon>
        <taxon>Pythiales</taxon>
        <taxon>Pythiaceae</taxon>
        <taxon>Pythium</taxon>
    </lineage>
</organism>
<evidence type="ECO:0000313" key="5">
    <source>
        <dbReference type="Proteomes" id="UP001209570"/>
    </source>
</evidence>
<dbReference type="PROSITE" id="PS51293">
    <property type="entry name" value="SANT"/>
    <property type="match status" value="1"/>
</dbReference>
<dbReference type="Gene3D" id="1.10.10.60">
    <property type="entry name" value="Homeodomain-like"/>
    <property type="match status" value="2"/>
</dbReference>
<dbReference type="SUPFAM" id="SSF46689">
    <property type="entry name" value="Homeodomain-like"/>
    <property type="match status" value="2"/>
</dbReference>
<reference evidence="4" key="1">
    <citation type="submission" date="2021-12" db="EMBL/GenBank/DDBJ databases">
        <title>Prjna785345.</title>
        <authorList>
            <person name="Rujirawat T."/>
            <person name="Krajaejun T."/>
        </authorList>
    </citation>
    <scope>NUCLEOTIDE SEQUENCE</scope>
    <source>
        <strain evidence="4">Pi057C3</strain>
    </source>
</reference>
<feature type="domain" description="Myb-like" evidence="2">
    <location>
        <begin position="104"/>
        <end position="151"/>
    </location>
</feature>
<comment type="caution">
    <text evidence="4">The sequence shown here is derived from an EMBL/GenBank/DDBJ whole genome shotgun (WGS) entry which is preliminary data.</text>
</comment>
<feature type="compositionally biased region" description="Polar residues" evidence="1">
    <location>
        <begin position="397"/>
        <end position="415"/>
    </location>
</feature>
<proteinExistence type="predicted"/>
<evidence type="ECO:0000259" key="2">
    <source>
        <dbReference type="PROSITE" id="PS50090"/>
    </source>
</evidence>
<sequence length="422" mass="46145">MRYHHLGPQPPAAQPARRPPVPSTQQAVGPWSSQEHERFLDALEKYGCGQSTSVFAVWHAIAAAVGTRSLQDVKAHATWYYQQLQTVNAERRREYLAMQQVDTRWTIEEDATLEALLAQYSDGVTYPWERMAARMPGKSARDLRERYQKLCYDVARIEAGQHVTMHLGRYPRKIAPRSVAQREEDAADGDPTDTLATDCIVSLTPAEAEILLGTLQQAAVPAGISTDVLAVVASAIAALACARHRRCPPERVRPLFSSTEARRAVERVIAMAVLDGREALTELAQSLGLLSHARQGGEPSHVTATAAVSFMHSPFTPSGPVVPFVFDTGSTDPEKEETRSAEELLTHLKTSPVHRSLHTRGQHRSGAAIFSMSAPSFPYSFFGSAAASPSTSCPMDNFPSVDTSRSARHGSSMTDELQDYGL</sequence>
<dbReference type="EMBL" id="JAKCXM010000318">
    <property type="protein sequence ID" value="KAJ0395933.1"/>
    <property type="molecule type" value="Genomic_DNA"/>
</dbReference>
<dbReference type="CDD" id="cd00167">
    <property type="entry name" value="SANT"/>
    <property type="match status" value="2"/>
</dbReference>
<dbReference type="InterPro" id="IPR001005">
    <property type="entry name" value="SANT/Myb"/>
</dbReference>
<dbReference type="PROSITE" id="PS50090">
    <property type="entry name" value="MYB_LIKE"/>
    <property type="match status" value="2"/>
</dbReference>
<evidence type="ECO:0000256" key="1">
    <source>
        <dbReference type="SAM" id="MobiDB-lite"/>
    </source>
</evidence>
<evidence type="ECO:0008006" key="6">
    <source>
        <dbReference type="Google" id="ProtNLM"/>
    </source>
</evidence>